<evidence type="ECO:0000256" key="3">
    <source>
        <dbReference type="ARBA" id="ARBA00022692"/>
    </source>
</evidence>
<feature type="transmembrane region" description="Helical" evidence="6">
    <location>
        <begin position="202"/>
        <end position="222"/>
    </location>
</feature>
<feature type="domain" description="Major facilitator superfamily (MFS) profile" evidence="7">
    <location>
        <begin position="1"/>
        <end position="376"/>
    </location>
</feature>
<dbReference type="PANTHER" id="PTHR23506:SF23">
    <property type="entry name" value="GH10249P"/>
    <property type="match status" value="1"/>
</dbReference>
<dbReference type="InterPro" id="IPR036259">
    <property type="entry name" value="MFS_trans_sf"/>
</dbReference>
<dbReference type="AlphaFoldDB" id="A0A6J4PQ60"/>
<dbReference type="PROSITE" id="PS50850">
    <property type="entry name" value="MFS"/>
    <property type="match status" value="1"/>
</dbReference>
<evidence type="ECO:0000259" key="7">
    <source>
        <dbReference type="PROSITE" id="PS50850"/>
    </source>
</evidence>
<feature type="transmembrane region" description="Helical" evidence="6">
    <location>
        <begin position="152"/>
        <end position="175"/>
    </location>
</feature>
<keyword evidence="4 6" id="KW-1133">Transmembrane helix</keyword>
<accession>A0A6J4PQ60</accession>
<evidence type="ECO:0000256" key="6">
    <source>
        <dbReference type="SAM" id="Phobius"/>
    </source>
</evidence>
<dbReference type="Pfam" id="PF07690">
    <property type="entry name" value="MFS_1"/>
    <property type="match status" value="1"/>
</dbReference>
<dbReference type="SUPFAM" id="SSF103473">
    <property type="entry name" value="MFS general substrate transporter"/>
    <property type="match status" value="1"/>
</dbReference>
<proteinExistence type="predicted"/>
<evidence type="ECO:0000256" key="2">
    <source>
        <dbReference type="ARBA" id="ARBA00022448"/>
    </source>
</evidence>
<feature type="transmembrane region" description="Helical" evidence="6">
    <location>
        <begin position="128"/>
        <end position="146"/>
    </location>
</feature>
<dbReference type="InterPro" id="IPR050930">
    <property type="entry name" value="MFS_Vesicular_Transporter"/>
</dbReference>
<protein>
    <recommendedName>
        <fullName evidence="7">Major facilitator superfamily (MFS) profile domain-containing protein</fullName>
    </recommendedName>
</protein>
<keyword evidence="3 6" id="KW-0812">Transmembrane</keyword>
<comment type="subcellular location">
    <subcellularLocation>
        <location evidence="1">Cell membrane</location>
        <topology evidence="1">Multi-pass membrane protein</topology>
    </subcellularLocation>
</comment>
<dbReference type="InterPro" id="IPR020846">
    <property type="entry name" value="MFS_dom"/>
</dbReference>
<evidence type="ECO:0000256" key="5">
    <source>
        <dbReference type="ARBA" id="ARBA00023136"/>
    </source>
</evidence>
<dbReference type="InterPro" id="IPR011701">
    <property type="entry name" value="MFS"/>
</dbReference>
<evidence type="ECO:0000256" key="4">
    <source>
        <dbReference type="ARBA" id="ARBA00022989"/>
    </source>
</evidence>
<reference evidence="8" key="1">
    <citation type="submission" date="2020-02" db="EMBL/GenBank/DDBJ databases">
        <authorList>
            <person name="Meier V. D."/>
        </authorList>
    </citation>
    <scope>NUCLEOTIDE SEQUENCE</scope>
    <source>
        <strain evidence="8">AVDCRST_MAG22</strain>
    </source>
</reference>
<feature type="transmembrane region" description="Helical" evidence="6">
    <location>
        <begin position="228"/>
        <end position="252"/>
    </location>
</feature>
<gene>
    <name evidence="8" type="ORF">AVDCRST_MAG22-2416</name>
</gene>
<evidence type="ECO:0000256" key="1">
    <source>
        <dbReference type="ARBA" id="ARBA00004651"/>
    </source>
</evidence>
<dbReference type="PANTHER" id="PTHR23506">
    <property type="entry name" value="GH10249P"/>
    <property type="match status" value="1"/>
</dbReference>
<dbReference type="GO" id="GO:0005886">
    <property type="term" value="C:plasma membrane"/>
    <property type="evidence" value="ECO:0007669"/>
    <property type="project" value="UniProtKB-SubCell"/>
</dbReference>
<sequence>MRRLLALCCAIVLVDTIFYAALTPLVPYFNEEFGLSKSAVGLLGGAFGAGVLAGAAPGGYLASRAGVRAAALVGLALMSLTSIGFALADETWLLLLTRFVGGFGSALSWVAAFTWLVARAPEERRGELIGVMLSAAVVGALLGPAFGSAAAIVGLVPAFATVAVAGVAIAAWALFEPAPAPTGGGSLLGALRVVRRPRLLTGLWFIALSPLLFSALTVLVPLDLASVGWGAAAVGAIFLVSAGFETVVHPLLGRWTDRSGFRPPVVAGLLVSMGILAVLAWDVNPWLVAGLVVLAGGAFNAPLVPGTALFSRGTDKAGLDQAVAFAITNFAWASGYAVGSPLGGSLADLGGDALSYLSLAGVCLLTLLLVRRMPRD</sequence>
<feature type="transmembrane region" description="Helical" evidence="6">
    <location>
        <begin position="322"/>
        <end position="341"/>
    </location>
</feature>
<feature type="transmembrane region" description="Helical" evidence="6">
    <location>
        <begin position="94"/>
        <end position="116"/>
    </location>
</feature>
<feature type="transmembrane region" description="Helical" evidence="6">
    <location>
        <begin position="39"/>
        <end position="62"/>
    </location>
</feature>
<evidence type="ECO:0000313" key="8">
    <source>
        <dbReference type="EMBL" id="CAA9418864.1"/>
    </source>
</evidence>
<dbReference type="GO" id="GO:0022857">
    <property type="term" value="F:transmembrane transporter activity"/>
    <property type="evidence" value="ECO:0007669"/>
    <property type="project" value="InterPro"/>
</dbReference>
<dbReference type="Gene3D" id="1.20.1250.20">
    <property type="entry name" value="MFS general substrate transporter like domains"/>
    <property type="match status" value="2"/>
</dbReference>
<keyword evidence="5 6" id="KW-0472">Membrane</keyword>
<name>A0A6J4PQ60_9ACTN</name>
<feature type="transmembrane region" description="Helical" evidence="6">
    <location>
        <begin position="287"/>
        <end position="310"/>
    </location>
</feature>
<feature type="transmembrane region" description="Helical" evidence="6">
    <location>
        <begin position="353"/>
        <end position="370"/>
    </location>
</feature>
<feature type="transmembrane region" description="Helical" evidence="6">
    <location>
        <begin position="264"/>
        <end position="281"/>
    </location>
</feature>
<dbReference type="EMBL" id="CADCUV010000106">
    <property type="protein sequence ID" value="CAA9418864.1"/>
    <property type="molecule type" value="Genomic_DNA"/>
</dbReference>
<keyword evidence="2" id="KW-0813">Transport</keyword>
<feature type="transmembrane region" description="Helical" evidence="6">
    <location>
        <begin position="69"/>
        <end position="88"/>
    </location>
</feature>
<organism evidence="8">
    <name type="scientific">uncultured Rubrobacteraceae bacterium</name>
    <dbReference type="NCBI Taxonomy" id="349277"/>
    <lineage>
        <taxon>Bacteria</taxon>
        <taxon>Bacillati</taxon>
        <taxon>Actinomycetota</taxon>
        <taxon>Rubrobacteria</taxon>
        <taxon>Rubrobacterales</taxon>
        <taxon>Rubrobacteraceae</taxon>
        <taxon>environmental samples</taxon>
    </lineage>
</organism>